<dbReference type="GO" id="GO:0031965">
    <property type="term" value="C:nuclear membrane"/>
    <property type="evidence" value="ECO:0007669"/>
    <property type="project" value="UniProtKB-SubCell"/>
</dbReference>
<dbReference type="GO" id="GO:0000973">
    <property type="term" value="P:post-transcriptional tethering of RNA polymerase II gene DNA at nuclear periphery"/>
    <property type="evidence" value="ECO:0007669"/>
    <property type="project" value="TreeGrafter"/>
</dbReference>
<dbReference type="PANTHER" id="PTHR13003:SF2">
    <property type="entry name" value="NUCLEAR PORE COMPLEX PROTEIN NUP107"/>
    <property type="match status" value="1"/>
</dbReference>
<reference evidence="8 9" key="1">
    <citation type="journal article" date="2015" name="Genome Biol. Evol.">
        <title>Phylogenomic analyses indicate that early fungi evolved digesting cell walls of algal ancestors of land plants.</title>
        <authorList>
            <person name="Chang Y."/>
            <person name="Wang S."/>
            <person name="Sekimoto S."/>
            <person name="Aerts A.L."/>
            <person name="Choi C."/>
            <person name="Clum A."/>
            <person name="LaButti K.M."/>
            <person name="Lindquist E.A."/>
            <person name="Yee Ngan C."/>
            <person name="Ohm R.A."/>
            <person name="Salamov A.A."/>
            <person name="Grigoriev I.V."/>
            <person name="Spatafora J.W."/>
            <person name="Berbee M.L."/>
        </authorList>
    </citation>
    <scope>NUCLEOTIDE SEQUENCE [LARGE SCALE GENOMIC DNA]</scope>
    <source>
        <strain evidence="8 9">NRRL 28638</strain>
    </source>
</reference>
<evidence type="ECO:0000313" key="9">
    <source>
        <dbReference type="Proteomes" id="UP000070444"/>
    </source>
</evidence>
<evidence type="ECO:0000256" key="5">
    <source>
        <dbReference type="ARBA" id="ARBA00023132"/>
    </source>
</evidence>
<comment type="subcellular location">
    <subcellularLocation>
        <location evidence="7">Nucleus</location>
        <location evidence="7">Nuclear pore complex</location>
    </subcellularLocation>
    <subcellularLocation>
        <location evidence="7">Nucleus membrane</location>
    </subcellularLocation>
</comment>
<dbReference type="GO" id="GO:0031080">
    <property type="term" value="C:nuclear pore outer ring"/>
    <property type="evidence" value="ECO:0007669"/>
    <property type="project" value="TreeGrafter"/>
</dbReference>
<keyword evidence="3" id="KW-0653">Protein transport</keyword>
<evidence type="ECO:0000256" key="1">
    <source>
        <dbReference type="ARBA" id="ARBA00022448"/>
    </source>
</evidence>
<comment type="similarity">
    <text evidence="7">Belongs to the nucleoporin Nup84/Nup107 family.</text>
</comment>
<dbReference type="AlphaFoldDB" id="A0A137P3K3"/>
<keyword evidence="5 7" id="KW-0906">Nuclear pore complex</keyword>
<gene>
    <name evidence="8" type="ORF">CONCODRAFT_71337</name>
</gene>
<evidence type="ECO:0000313" key="8">
    <source>
        <dbReference type="EMBL" id="KXN69600.1"/>
    </source>
</evidence>
<keyword evidence="7" id="KW-0472">Membrane</keyword>
<sequence length="787" mass="92004">MALPQQLSNSLSASSISSNPTLEDPFFNNSEYNQNESSSTILLTLEQALNNVQEYDEINNELVDFFIQELSQGLQNEFDQNLYKELNTWKLVKELVNSKFMFKYNKQDFEEDNLIEISKIKLNYRILEAKLVEKFYSIDESFSELAAIRAWLENIAPCPSELPSHLPGMATCADALRKANDRFITKVQLDLDCEFRPNGTQLTNEAKQRDILLSRAIFEHFRKGSIDDAIDVAIQYNEPWRVATFNGAKYLHYPLPNDYEQEFSGNFNRTQFKKRMEKLSSYPKFNPYERALYALLSGNLNQLIPICTTFEDYLWAMISCEIDKRVEFYIESKLSELENRQNRKSFNFMTLNQMLKQCKEFPTDPLYNQNNCFNIIQDFLIRGEFEQLFQYAKVALHSADGNWNNPTLKRFFAHLYIYLTQNGIELDSTCLITYINELQSVPSRMVALYCSKLPLKDQTLAYSSFLIKLKKDKALRDEFIRYASGYGLSVKDIIMQTAELAMHHALGSLPDLLDDNLSIDEPLPTYDSSRTKKSDQLLVDSISWVVNNPSTYLESAQLANKIIRKFLIRGKLYQARQLIKAIPDTVREEWVSFQAREYFEDDQLMTSPDLIKLSIVEFAQHTQLVNCFRIIWRLRQSFKENLTPDNDGFTDWKKELENLINNMELCFSEFSGTQYLNYPTSLDEDNINENEILRRLYIPELLIQIHSAYLLTSDIFHDNPQRSLEQLLPFYTAEQAGEHFELLNLTNRLKETTELIKLTSVKMLDLEGIKHRKPTQTPNYQEFRIRF</sequence>
<dbReference type="EMBL" id="KQ964529">
    <property type="protein sequence ID" value="KXN69600.1"/>
    <property type="molecule type" value="Genomic_DNA"/>
</dbReference>
<accession>A0A137P3K3</accession>
<keyword evidence="4 7" id="KW-0811">Translocation</keyword>
<dbReference type="STRING" id="796925.A0A137P3K3"/>
<dbReference type="InterPro" id="IPR007252">
    <property type="entry name" value="Nup84/Nup107"/>
</dbReference>
<keyword evidence="9" id="KW-1185">Reference proteome</keyword>
<dbReference type="GO" id="GO:0017056">
    <property type="term" value="F:structural constituent of nuclear pore"/>
    <property type="evidence" value="ECO:0007669"/>
    <property type="project" value="UniProtKB-UniRule"/>
</dbReference>
<evidence type="ECO:0000256" key="4">
    <source>
        <dbReference type="ARBA" id="ARBA00023010"/>
    </source>
</evidence>
<keyword evidence="1 7" id="KW-0813">Transport</keyword>
<comment type="subunit">
    <text evidence="7">Part of the nuclear pore complex (NPC).</text>
</comment>
<dbReference type="Gene3D" id="1.10.3450.20">
    <property type="match status" value="1"/>
</dbReference>
<comment type="function">
    <text evidence="7">Functions as a component of the nuclear pore complex (NPC).</text>
</comment>
<evidence type="ECO:0000256" key="3">
    <source>
        <dbReference type="ARBA" id="ARBA00022927"/>
    </source>
</evidence>
<keyword evidence="6 7" id="KW-0539">Nucleus</keyword>
<evidence type="ECO:0000256" key="7">
    <source>
        <dbReference type="RuleBase" id="RU365072"/>
    </source>
</evidence>
<protein>
    <recommendedName>
        <fullName evidence="7">Nuclear pore complex protein</fullName>
    </recommendedName>
</protein>
<dbReference type="OrthoDB" id="3098at2759"/>
<dbReference type="Pfam" id="PF04121">
    <property type="entry name" value="Nup84_Nup100"/>
    <property type="match status" value="1"/>
</dbReference>
<dbReference type="GO" id="GO:0006606">
    <property type="term" value="P:protein import into nucleus"/>
    <property type="evidence" value="ECO:0007669"/>
    <property type="project" value="TreeGrafter"/>
</dbReference>
<proteinExistence type="inferred from homology"/>
<dbReference type="Proteomes" id="UP000070444">
    <property type="component" value="Unassembled WGS sequence"/>
</dbReference>
<keyword evidence="2" id="KW-0509">mRNA transport</keyword>
<dbReference type="OMA" id="YENATWR"/>
<dbReference type="PANTHER" id="PTHR13003">
    <property type="entry name" value="NUP107-RELATED"/>
    <property type="match status" value="1"/>
</dbReference>
<evidence type="ECO:0000256" key="6">
    <source>
        <dbReference type="ARBA" id="ARBA00023242"/>
    </source>
</evidence>
<dbReference type="Gene3D" id="1.20.190.50">
    <property type="match status" value="1"/>
</dbReference>
<name>A0A137P3K3_CONC2</name>
<organism evidence="8 9">
    <name type="scientific">Conidiobolus coronatus (strain ATCC 28846 / CBS 209.66 / NRRL 28638)</name>
    <name type="common">Delacroixia coronata</name>
    <dbReference type="NCBI Taxonomy" id="796925"/>
    <lineage>
        <taxon>Eukaryota</taxon>
        <taxon>Fungi</taxon>
        <taxon>Fungi incertae sedis</taxon>
        <taxon>Zoopagomycota</taxon>
        <taxon>Entomophthoromycotina</taxon>
        <taxon>Entomophthoromycetes</taxon>
        <taxon>Entomophthorales</taxon>
        <taxon>Ancylistaceae</taxon>
        <taxon>Conidiobolus</taxon>
    </lineage>
</organism>
<evidence type="ECO:0000256" key="2">
    <source>
        <dbReference type="ARBA" id="ARBA00022816"/>
    </source>
</evidence>
<dbReference type="GO" id="GO:0006406">
    <property type="term" value="P:mRNA export from nucleus"/>
    <property type="evidence" value="ECO:0007669"/>
    <property type="project" value="TreeGrafter"/>
</dbReference>